<feature type="signal peptide" evidence="1">
    <location>
        <begin position="1"/>
        <end position="16"/>
    </location>
</feature>
<keyword evidence="3" id="KW-1185">Reference proteome</keyword>
<reference evidence="2 3" key="1">
    <citation type="submission" date="2019-03" db="EMBL/GenBank/DDBJ databases">
        <title>First draft genome of Liparis tanakae, snailfish: a comprehensive survey of snailfish specific genes.</title>
        <authorList>
            <person name="Kim W."/>
            <person name="Song I."/>
            <person name="Jeong J.-H."/>
            <person name="Kim D."/>
            <person name="Kim S."/>
            <person name="Ryu S."/>
            <person name="Song J.Y."/>
            <person name="Lee S.K."/>
        </authorList>
    </citation>
    <scope>NUCLEOTIDE SEQUENCE [LARGE SCALE GENOMIC DNA]</scope>
    <source>
        <tissue evidence="2">Muscle</tissue>
    </source>
</reference>
<protein>
    <submittedName>
        <fullName evidence="2">Uncharacterized protein</fullName>
    </submittedName>
</protein>
<dbReference type="AlphaFoldDB" id="A0A4Z2HRP3"/>
<name>A0A4Z2HRP3_9TELE</name>
<dbReference type="EMBL" id="SRLO01000191">
    <property type="protein sequence ID" value="TNN68367.1"/>
    <property type="molecule type" value="Genomic_DNA"/>
</dbReference>
<feature type="chain" id="PRO_5021497854" evidence="1">
    <location>
        <begin position="17"/>
        <end position="224"/>
    </location>
</feature>
<dbReference type="Proteomes" id="UP000314294">
    <property type="component" value="Unassembled WGS sequence"/>
</dbReference>
<comment type="caution">
    <text evidence="2">The sequence shown here is derived from an EMBL/GenBank/DDBJ whole genome shotgun (WGS) entry which is preliminary data.</text>
</comment>
<gene>
    <name evidence="2" type="ORF">EYF80_021420</name>
</gene>
<organism evidence="2 3">
    <name type="scientific">Liparis tanakae</name>
    <name type="common">Tanaka's snailfish</name>
    <dbReference type="NCBI Taxonomy" id="230148"/>
    <lineage>
        <taxon>Eukaryota</taxon>
        <taxon>Metazoa</taxon>
        <taxon>Chordata</taxon>
        <taxon>Craniata</taxon>
        <taxon>Vertebrata</taxon>
        <taxon>Euteleostomi</taxon>
        <taxon>Actinopterygii</taxon>
        <taxon>Neopterygii</taxon>
        <taxon>Teleostei</taxon>
        <taxon>Neoteleostei</taxon>
        <taxon>Acanthomorphata</taxon>
        <taxon>Eupercaria</taxon>
        <taxon>Perciformes</taxon>
        <taxon>Cottioidei</taxon>
        <taxon>Cottales</taxon>
        <taxon>Liparidae</taxon>
        <taxon>Liparis</taxon>
    </lineage>
</organism>
<proteinExistence type="predicted"/>
<evidence type="ECO:0000313" key="2">
    <source>
        <dbReference type="EMBL" id="TNN68367.1"/>
    </source>
</evidence>
<evidence type="ECO:0000256" key="1">
    <source>
        <dbReference type="SAM" id="SignalP"/>
    </source>
</evidence>
<keyword evidence="1" id="KW-0732">Signal</keyword>
<sequence>MLAAVGLLVVPRPVEADASSDESWRPDGRHPLASAAERSLKASCTRPSRSTLSLNSSSGFLSSTMDTTISNYSHSPDNKQCTSTMICLYSGRTMFFSVSSTSREKFISYMVMSDRDLPHAIIKAQRGPVQGAVDLTPVQPGPEARARGTRSNHADSEFAVPDSDLEHAAEQLWVVGDNPSDMNDQLLLQHGLPLPTLRGAPAVDDALNHPWRQWVGDNLFFLPE</sequence>
<accession>A0A4Z2HRP3</accession>
<evidence type="ECO:0000313" key="3">
    <source>
        <dbReference type="Proteomes" id="UP000314294"/>
    </source>
</evidence>